<name>A0A9W9WPW5_9EURO</name>
<gene>
    <name evidence="2" type="ORF">N7530_008867</name>
</gene>
<evidence type="ECO:0000313" key="3">
    <source>
        <dbReference type="Proteomes" id="UP001147760"/>
    </source>
</evidence>
<organism evidence="2 3">
    <name type="scientific">Penicillium desertorum</name>
    <dbReference type="NCBI Taxonomy" id="1303715"/>
    <lineage>
        <taxon>Eukaryota</taxon>
        <taxon>Fungi</taxon>
        <taxon>Dikarya</taxon>
        <taxon>Ascomycota</taxon>
        <taxon>Pezizomycotina</taxon>
        <taxon>Eurotiomycetes</taxon>
        <taxon>Eurotiomycetidae</taxon>
        <taxon>Eurotiales</taxon>
        <taxon>Aspergillaceae</taxon>
        <taxon>Penicillium</taxon>
    </lineage>
</organism>
<dbReference type="OrthoDB" id="4313189at2759"/>
<dbReference type="AlphaFoldDB" id="A0A9W9WPW5"/>
<feature type="compositionally biased region" description="Basic residues" evidence="1">
    <location>
        <begin position="219"/>
        <end position="228"/>
    </location>
</feature>
<feature type="compositionally biased region" description="Polar residues" evidence="1">
    <location>
        <begin position="169"/>
        <end position="193"/>
    </location>
</feature>
<dbReference type="EMBL" id="JAPWDO010000005">
    <property type="protein sequence ID" value="KAJ5471510.1"/>
    <property type="molecule type" value="Genomic_DNA"/>
</dbReference>
<feature type="region of interest" description="Disordered" evidence="1">
    <location>
        <begin position="121"/>
        <end position="143"/>
    </location>
</feature>
<feature type="compositionally biased region" description="Basic and acidic residues" evidence="1">
    <location>
        <begin position="128"/>
        <end position="143"/>
    </location>
</feature>
<proteinExistence type="predicted"/>
<evidence type="ECO:0000313" key="2">
    <source>
        <dbReference type="EMBL" id="KAJ5471510.1"/>
    </source>
</evidence>
<dbReference type="Proteomes" id="UP001147760">
    <property type="component" value="Unassembled WGS sequence"/>
</dbReference>
<comment type="caution">
    <text evidence="2">The sequence shown here is derived from an EMBL/GenBank/DDBJ whole genome shotgun (WGS) entry which is preliminary data.</text>
</comment>
<accession>A0A9W9WPW5</accession>
<protein>
    <submittedName>
        <fullName evidence="2">Uncharacterized protein</fullName>
    </submittedName>
</protein>
<reference evidence="2" key="2">
    <citation type="journal article" date="2023" name="IMA Fungus">
        <title>Comparative genomic study of the Penicillium genus elucidates a diverse pangenome and 15 lateral gene transfer events.</title>
        <authorList>
            <person name="Petersen C."/>
            <person name="Sorensen T."/>
            <person name="Nielsen M.R."/>
            <person name="Sondergaard T.E."/>
            <person name="Sorensen J.L."/>
            <person name="Fitzpatrick D.A."/>
            <person name="Frisvad J.C."/>
            <person name="Nielsen K.L."/>
        </authorList>
    </citation>
    <scope>NUCLEOTIDE SEQUENCE</scope>
    <source>
        <strain evidence="2">IBT 17660</strain>
    </source>
</reference>
<sequence>MAGARALGGLLNSGFNPIHTNDGTVDRSAEANPMYSEEGSKTNPIVINDDADALDMEEAQVQNDFTRDTEPLSTPEFWAILRNLGDQGFHVPENKSPITDLACGLPSSQLVYGQISDCTSFPEPESIPNDHLEEERPQVAKSDNAKEIVAPPNKDEGCGLIAETDTSCGQPNFSLSSQVEELEASTETSQADNGNPLRPQRSVKCKRGHEGENNPGIRRSNRLAKKGKNDRNSSVPSWASYPSSHLSTTPRCH</sequence>
<feature type="compositionally biased region" description="Low complexity" evidence="1">
    <location>
        <begin position="233"/>
        <end position="244"/>
    </location>
</feature>
<feature type="region of interest" description="Disordered" evidence="1">
    <location>
        <begin position="1"/>
        <end position="44"/>
    </location>
</feature>
<keyword evidence="3" id="KW-1185">Reference proteome</keyword>
<evidence type="ECO:0000256" key="1">
    <source>
        <dbReference type="SAM" id="MobiDB-lite"/>
    </source>
</evidence>
<feature type="compositionally biased region" description="Polar residues" evidence="1">
    <location>
        <begin position="13"/>
        <end position="23"/>
    </location>
</feature>
<feature type="region of interest" description="Disordered" evidence="1">
    <location>
        <begin position="169"/>
        <end position="253"/>
    </location>
</feature>
<reference evidence="2" key="1">
    <citation type="submission" date="2022-12" db="EMBL/GenBank/DDBJ databases">
        <authorList>
            <person name="Petersen C."/>
        </authorList>
    </citation>
    <scope>NUCLEOTIDE SEQUENCE</scope>
    <source>
        <strain evidence="2">IBT 17660</strain>
    </source>
</reference>